<dbReference type="Proteomes" id="UP000004030">
    <property type="component" value="Unassembled WGS sequence"/>
</dbReference>
<feature type="domain" description="ABM" evidence="1">
    <location>
        <begin position="1"/>
        <end position="70"/>
    </location>
</feature>
<dbReference type="RefSeq" id="WP_007012224.1">
    <property type="nucleotide sequence ID" value="NZ_AGFM01000017.1"/>
</dbReference>
<dbReference type="InterPro" id="IPR052936">
    <property type="entry name" value="Jasmonate_Hydroxylase-like"/>
</dbReference>
<evidence type="ECO:0000313" key="3">
    <source>
        <dbReference type="Proteomes" id="UP000004030"/>
    </source>
</evidence>
<gene>
    <name evidence="2" type="ORF">NSU_1309</name>
</gene>
<dbReference type="Pfam" id="PF03992">
    <property type="entry name" value="ABM"/>
    <property type="match status" value="1"/>
</dbReference>
<dbReference type="PANTHER" id="PTHR37811:SF2">
    <property type="entry name" value="ABM DOMAIN-CONTAINING PROTEIN"/>
    <property type="match status" value="1"/>
</dbReference>
<dbReference type="SUPFAM" id="SSF54909">
    <property type="entry name" value="Dimeric alpha+beta barrel"/>
    <property type="match status" value="1"/>
</dbReference>
<comment type="caution">
    <text evidence="2">The sequence shown here is derived from an EMBL/GenBank/DDBJ whole genome shotgun (WGS) entry which is preliminary data.</text>
</comment>
<evidence type="ECO:0000313" key="2">
    <source>
        <dbReference type="EMBL" id="EHJ61548.1"/>
    </source>
</evidence>
<organism evidence="2 3">
    <name type="scientific">Novosphingobium pentaromativorans US6-1</name>
    <dbReference type="NCBI Taxonomy" id="1088721"/>
    <lineage>
        <taxon>Bacteria</taxon>
        <taxon>Pseudomonadati</taxon>
        <taxon>Pseudomonadota</taxon>
        <taxon>Alphaproteobacteria</taxon>
        <taxon>Sphingomonadales</taxon>
        <taxon>Sphingomonadaceae</taxon>
        <taxon>Novosphingobium</taxon>
    </lineage>
</organism>
<dbReference type="STRING" id="1088721.JI59_13565"/>
<dbReference type="PANTHER" id="PTHR37811">
    <property type="entry name" value="BLL5343 PROTEIN"/>
    <property type="match status" value="1"/>
</dbReference>
<dbReference type="Gene3D" id="3.30.70.100">
    <property type="match status" value="1"/>
</dbReference>
<reference evidence="2 3" key="1">
    <citation type="journal article" date="2012" name="J. Bacteriol.">
        <title>Genome sequence of benzo(a)pyrene-degrading bacterium Novosphingobium pentaromativorans US6-1.</title>
        <authorList>
            <person name="Luo Y.R."/>
            <person name="Kang S.G."/>
            <person name="Kim S.J."/>
            <person name="Kim M.R."/>
            <person name="Li N."/>
            <person name="Lee J.H."/>
            <person name="Kwon K.K."/>
        </authorList>
    </citation>
    <scope>NUCLEOTIDE SEQUENCE [LARGE SCALE GENOMIC DNA]</scope>
    <source>
        <strain evidence="2 3">US6-1</strain>
    </source>
</reference>
<accession>G6EAY5</accession>
<name>G6EAY5_9SPHN</name>
<dbReference type="KEGG" id="npn:JI59_13565"/>
<dbReference type="OrthoDB" id="9797060at2"/>
<dbReference type="PATRIC" id="fig|1088721.3.peg.1292"/>
<dbReference type="InterPro" id="IPR011008">
    <property type="entry name" value="Dimeric_a/b-barrel"/>
</dbReference>
<dbReference type="InterPro" id="IPR007138">
    <property type="entry name" value="ABM_dom"/>
</dbReference>
<dbReference type="eggNOG" id="COG2329">
    <property type="taxonomic scope" value="Bacteria"/>
</dbReference>
<sequence length="101" mass="11758">MFLVVFRNRKRADIDARAYSRDAEAMEALARSQPGFLSFKSYASEDGEVIALSEWEDEASARDWGRQAEHAIVQGRGRDDYYRDYTLFACDSPRIHRFERS</sequence>
<evidence type="ECO:0000259" key="1">
    <source>
        <dbReference type="Pfam" id="PF03992"/>
    </source>
</evidence>
<dbReference type="EMBL" id="AGFM01000017">
    <property type="protein sequence ID" value="EHJ61548.1"/>
    <property type="molecule type" value="Genomic_DNA"/>
</dbReference>
<dbReference type="AlphaFoldDB" id="G6EAY5"/>
<keyword evidence="3" id="KW-1185">Reference proteome</keyword>
<protein>
    <recommendedName>
        <fullName evidence="1">ABM domain-containing protein</fullName>
    </recommendedName>
</protein>
<proteinExistence type="predicted"/>